<sequence>MNGGFVRSLLAHIIHDGSSHCTRCIGKSNGYPAVAKRWTHCNEKEQWVPPSTAAKD</sequence>
<dbReference type="KEGG" id="nti:DNFV4_00223"/>
<gene>
    <name evidence="1" type="ORF">DNFV4_00223</name>
</gene>
<proteinExistence type="predicted"/>
<evidence type="ECO:0000313" key="1">
    <source>
        <dbReference type="EMBL" id="CAI4029804.1"/>
    </source>
</evidence>
<dbReference type="Proteomes" id="UP001179121">
    <property type="component" value="Chromosome"/>
</dbReference>
<keyword evidence="2" id="KW-1185">Reference proteome</keyword>
<evidence type="ECO:0000313" key="2">
    <source>
        <dbReference type="Proteomes" id="UP001179121"/>
    </source>
</evidence>
<reference evidence="1" key="1">
    <citation type="submission" date="2022-10" db="EMBL/GenBank/DDBJ databases">
        <authorList>
            <person name="Koch H."/>
        </authorList>
    </citation>
    <scope>NUCLEOTIDE SEQUENCE</scope>
    <source>
        <strain evidence="1">DNF</strain>
    </source>
</reference>
<accession>A0AA86MVK7</accession>
<protein>
    <submittedName>
        <fullName evidence="1">Uncharacterized protein</fullName>
    </submittedName>
</protein>
<dbReference type="EMBL" id="OX365700">
    <property type="protein sequence ID" value="CAI4029804.1"/>
    <property type="molecule type" value="Genomic_DNA"/>
</dbReference>
<dbReference type="AlphaFoldDB" id="A0AA86MVK7"/>
<name>A0AA86MVK7_9BACT</name>
<organism evidence="1 2">
    <name type="scientific">Nitrospira tepida</name>
    <dbReference type="NCBI Taxonomy" id="2973512"/>
    <lineage>
        <taxon>Bacteria</taxon>
        <taxon>Pseudomonadati</taxon>
        <taxon>Nitrospirota</taxon>
        <taxon>Nitrospiria</taxon>
        <taxon>Nitrospirales</taxon>
        <taxon>Nitrospiraceae</taxon>
        <taxon>Nitrospira</taxon>
    </lineage>
</organism>